<dbReference type="Gene3D" id="1.10.230.10">
    <property type="entry name" value="Cytochrome P450-Terp, domain 2"/>
    <property type="match status" value="1"/>
</dbReference>
<dbReference type="RefSeq" id="WP_126466116.1">
    <property type="nucleotide sequence ID" value="NZ_LR134523.1"/>
</dbReference>
<dbReference type="PANTHER" id="PTHR11739:SF4">
    <property type="entry name" value="CITRATE SYNTHASE, PEROXISOMAL"/>
    <property type="match status" value="1"/>
</dbReference>
<evidence type="ECO:0000256" key="4">
    <source>
        <dbReference type="ARBA" id="ARBA00049288"/>
    </source>
</evidence>
<keyword evidence="7" id="KW-0012">Acyltransferase</keyword>
<accession>A0A448V348</accession>
<dbReference type="NCBIfam" id="NF010635">
    <property type="entry name" value="PRK14032.1"/>
    <property type="match status" value="1"/>
</dbReference>
<dbReference type="UniPathway" id="UPA00223"/>
<gene>
    <name evidence="7" type="primary">gltA</name>
    <name evidence="7" type="ORF">NCTC13079_01417</name>
</gene>
<keyword evidence="8" id="KW-1185">Reference proteome</keyword>
<proteinExistence type="inferred from homology"/>
<dbReference type="Pfam" id="PF00285">
    <property type="entry name" value="Citrate_synt"/>
    <property type="match status" value="1"/>
</dbReference>
<dbReference type="AlphaFoldDB" id="A0A448V348"/>
<dbReference type="Proteomes" id="UP000269544">
    <property type="component" value="Chromosome"/>
</dbReference>
<dbReference type="InterPro" id="IPR024176">
    <property type="entry name" value="Citrate_synthase_bac-typ"/>
</dbReference>
<dbReference type="InterPro" id="IPR016143">
    <property type="entry name" value="Citrate_synth-like_sm_a-sub"/>
</dbReference>
<organism evidence="7 8">
    <name type="scientific">Aedoeadaptatus ivorii</name>
    <dbReference type="NCBI Taxonomy" id="54006"/>
    <lineage>
        <taxon>Bacteria</taxon>
        <taxon>Bacillati</taxon>
        <taxon>Bacillota</taxon>
        <taxon>Tissierellia</taxon>
        <taxon>Tissierellales</taxon>
        <taxon>Peptoniphilaceae</taxon>
        <taxon>Aedoeadaptatus</taxon>
    </lineage>
</organism>
<evidence type="ECO:0000256" key="5">
    <source>
        <dbReference type="PIRNR" id="PIRNR001369"/>
    </source>
</evidence>
<name>A0A448V348_9FIRM</name>
<dbReference type="PRINTS" id="PR00143">
    <property type="entry name" value="CITRTSNTHASE"/>
</dbReference>
<keyword evidence="3 5" id="KW-0808">Transferase</keyword>
<dbReference type="KEGG" id="piv:NCTC13079_01417"/>
<dbReference type="GO" id="GO:0005829">
    <property type="term" value="C:cytosol"/>
    <property type="evidence" value="ECO:0007669"/>
    <property type="project" value="TreeGrafter"/>
</dbReference>
<dbReference type="Gene3D" id="1.10.580.10">
    <property type="entry name" value="Citrate Synthase, domain 1"/>
    <property type="match status" value="1"/>
</dbReference>
<dbReference type="SUPFAM" id="SSF48256">
    <property type="entry name" value="Citrate synthase"/>
    <property type="match status" value="1"/>
</dbReference>
<protein>
    <recommendedName>
        <fullName evidence="5">Citrate synthase</fullName>
    </recommendedName>
</protein>
<evidence type="ECO:0000256" key="6">
    <source>
        <dbReference type="PIRSR" id="PIRSR001369-1"/>
    </source>
</evidence>
<dbReference type="EMBL" id="LR134523">
    <property type="protein sequence ID" value="VEJ36213.1"/>
    <property type="molecule type" value="Genomic_DNA"/>
</dbReference>
<comment type="catalytic activity">
    <reaction evidence="4">
        <text>oxaloacetate + acetyl-CoA + H2O = citrate + CoA + H(+)</text>
        <dbReference type="Rhea" id="RHEA:16845"/>
        <dbReference type="ChEBI" id="CHEBI:15377"/>
        <dbReference type="ChEBI" id="CHEBI:15378"/>
        <dbReference type="ChEBI" id="CHEBI:16452"/>
        <dbReference type="ChEBI" id="CHEBI:16947"/>
        <dbReference type="ChEBI" id="CHEBI:57287"/>
        <dbReference type="ChEBI" id="CHEBI:57288"/>
        <dbReference type="EC" id="2.3.3.16"/>
    </reaction>
</comment>
<evidence type="ECO:0000313" key="7">
    <source>
        <dbReference type="EMBL" id="VEJ36213.1"/>
    </source>
</evidence>
<comment type="pathway">
    <text evidence="1">Carbohydrate metabolism; tricarboxylic acid cycle.</text>
</comment>
<dbReference type="OrthoDB" id="9800864at2"/>
<feature type="active site" evidence="6">
    <location>
        <position position="388"/>
    </location>
</feature>
<dbReference type="PIRSF" id="PIRSF001369">
    <property type="entry name" value="Citrate_synth"/>
    <property type="match status" value="1"/>
</dbReference>
<dbReference type="GO" id="GO:0006099">
    <property type="term" value="P:tricarboxylic acid cycle"/>
    <property type="evidence" value="ECO:0007669"/>
    <property type="project" value="UniProtKB-UniPathway"/>
</dbReference>
<dbReference type="InterPro" id="IPR016142">
    <property type="entry name" value="Citrate_synth-like_lrg_a-sub"/>
</dbReference>
<comment type="similarity">
    <text evidence="2 5">Belongs to the citrate synthase family.</text>
</comment>
<sequence length="452" mass="51169">MLNQKMDHRLAEYADNITKRDYINRQLYEKYDVKHGLRHADGTGVLVGITRIGYVNGYEKVDGKKIPVEGDLLYRGYSVRDMVDDFRSSNRFGYEEVAYTLLFGNLPTKKELQFFKGLLREEQDLPRNYLEDVILKVPGKNVMNKMMRSVLSLYSYDVDPEGTSTANVLRQCISLLAKIPVIMAYNYQAKKHYIDGESLVIHYPEGELATAENILHLIRKNSDFTEAEAKILDLMLILHAEHGGGNNSTFATHVVSSSGTDTYSTIATALGSLKGPRHGGANLMCSAMLDDIASNVRDIHNRDDIEDYLRRIMGGQAFDEKGLIYGIGHAVYTLSDPRAIMLKEQAKKLADEKGYADQYAFVELVEDIGGKLLQERKKTDYPVAANIDLYSGLVYQMLGIPRDLYTPLFATARMAGWCAHRLEQVQDKKILRPAYVHLNSHKKYLSMENRSK</sequence>
<dbReference type="GO" id="GO:0036440">
    <property type="term" value="F:citrate synthase activity"/>
    <property type="evidence" value="ECO:0007669"/>
    <property type="project" value="UniProtKB-EC"/>
</dbReference>
<dbReference type="InterPro" id="IPR036969">
    <property type="entry name" value="Citrate_synthase_sf"/>
</dbReference>
<evidence type="ECO:0000256" key="2">
    <source>
        <dbReference type="ARBA" id="ARBA00010566"/>
    </source>
</evidence>
<evidence type="ECO:0000256" key="1">
    <source>
        <dbReference type="ARBA" id="ARBA00005163"/>
    </source>
</evidence>
<feature type="active site" evidence="6">
    <location>
        <position position="329"/>
    </location>
</feature>
<reference evidence="7 8" key="1">
    <citation type="submission" date="2018-12" db="EMBL/GenBank/DDBJ databases">
        <authorList>
            <consortium name="Pathogen Informatics"/>
        </authorList>
    </citation>
    <scope>NUCLEOTIDE SEQUENCE [LARGE SCALE GENOMIC DNA]</scope>
    <source>
        <strain evidence="7 8">NCTC13079</strain>
    </source>
</reference>
<evidence type="ECO:0000313" key="8">
    <source>
        <dbReference type="Proteomes" id="UP000269544"/>
    </source>
</evidence>
<dbReference type="PANTHER" id="PTHR11739">
    <property type="entry name" value="CITRATE SYNTHASE"/>
    <property type="match status" value="1"/>
</dbReference>
<evidence type="ECO:0000256" key="3">
    <source>
        <dbReference type="ARBA" id="ARBA00022679"/>
    </source>
</evidence>
<dbReference type="GO" id="GO:0005975">
    <property type="term" value="P:carbohydrate metabolic process"/>
    <property type="evidence" value="ECO:0007669"/>
    <property type="project" value="TreeGrafter"/>
</dbReference>
<dbReference type="InterPro" id="IPR002020">
    <property type="entry name" value="Citrate_synthase"/>
</dbReference>